<name>A0A9W5B6L0_9HYPH</name>
<dbReference type="EMBL" id="FBVY01000042">
    <property type="protein sequence ID" value="CUX01914.1"/>
    <property type="molecule type" value="Genomic_DNA"/>
</dbReference>
<comment type="caution">
    <text evidence="2">The sequence shown here is derived from an EMBL/GenBank/DDBJ whole genome shotgun (WGS) entry which is preliminary data.</text>
</comment>
<reference evidence="2 3" key="1">
    <citation type="submission" date="2016-01" db="EMBL/GenBank/DDBJ databases">
        <authorList>
            <person name="Regsiter A."/>
            <person name="william w."/>
        </authorList>
    </citation>
    <scope>NUCLEOTIDE SEQUENCE [LARGE SCALE GENOMIC DNA]</scope>
    <source>
        <strain evidence="2 3">CFBP 5494</strain>
    </source>
</reference>
<organism evidence="2 3">
    <name type="scientific">Agrobacterium genomosp. 2 str. CFBP 5494</name>
    <dbReference type="NCBI Taxonomy" id="1183436"/>
    <lineage>
        <taxon>Bacteria</taxon>
        <taxon>Pseudomonadati</taxon>
        <taxon>Pseudomonadota</taxon>
        <taxon>Alphaproteobacteria</taxon>
        <taxon>Hyphomicrobiales</taxon>
        <taxon>Rhizobiaceae</taxon>
        <taxon>Rhizobium/Agrobacterium group</taxon>
        <taxon>Agrobacterium</taxon>
        <taxon>Agrobacterium tumefaciens complex</taxon>
    </lineage>
</organism>
<keyword evidence="3" id="KW-1185">Reference proteome</keyword>
<accession>A0A9W5B6L0</accession>
<proteinExistence type="predicted"/>
<sequence>MQAILATCAARPSPGVTDRVPAVLDVLVTFYPADELSGKRGLIAFPSNTRLSIRARGMAPRRYDGTWQSSWTPRLMVGKDSPIEKRYARRGRAGEVEEALGFSLALLLAWSA</sequence>
<feature type="domain" description="Plasmid replication protein C N-terminal" evidence="1">
    <location>
        <begin position="2"/>
        <end position="109"/>
    </location>
</feature>
<dbReference type="Pfam" id="PF03428">
    <property type="entry name" value="RP-C"/>
    <property type="match status" value="1"/>
</dbReference>
<dbReference type="InterPro" id="IPR005090">
    <property type="entry name" value="RepC_N"/>
</dbReference>
<evidence type="ECO:0000313" key="2">
    <source>
        <dbReference type="EMBL" id="CUX01914.1"/>
    </source>
</evidence>
<dbReference type="Proteomes" id="UP000191933">
    <property type="component" value="Unassembled WGS sequence"/>
</dbReference>
<dbReference type="RefSeq" id="WP_072492744.1">
    <property type="nucleotide sequence ID" value="NZ_LT009720.1"/>
</dbReference>
<evidence type="ECO:0000313" key="3">
    <source>
        <dbReference type="Proteomes" id="UP000191933"/>
    </source>
</evidence>
<protein>
    <submittedName>
        <fullName evidence="2">Replication protein C</fullName>
    </submittedName>
</protein>
<dbReference type="AlphaFoldDB" id="A0A9W5B6L0"/>
<gene>
    <name evidence="2" type="ORF">AGR2A_pa40007</name>
</gene>
<evidence type="ECO:0000259" key="1">
    <source>
        <dbReference type="Pfam" id="PF03428"/>
    </source>
</evidence>